<dbReference type="EMBL" id="CP081297">
    <property type="protein sequence ID" value="QZD86655.1"/>
    <property type="molecule type" value="Genomic_DNA"/>
</dbReference>
<keyword evidence="4" id="KW-0808">Transferase</keyword>
<dbReference type="GO" id="GO:0016746">
    <property type="term" value="F:acyltransferase activity"/>
    <property type="evidence" value="ECO:0007669"/>
    <property type="project" value="UniProtKB-KW"/>
</dbReference>
<keyword evidence="1" id="KW-0812">Transmembrane</keyword>
<keyword evidence="1" id="KW-1133">Transmembrane helix</keyword>
<dbReference type="InterPro" id="IPR002656">
    <property type="entry name" value="Acyl_transf_3_dom"/>
</dbReference>
<feature type="transmembrane region" description="Helical" evidence="1">
    <location>
        <begin position="34"/>
        <end position="54"/>
    </location>
</feature>
<dbReference type="InterPro" id="IPR043968">
    <property type="entry name" value="SGNH"/>
</dbReference>
<evidence type="ECO:0000313" key="4">
    <source>
        <dbReference type="EMBL" id="QZD86655.1"/>
    </source>
</evidence>
<protein>
    <submittedName>
        <fullName evidence="4">Acyltransferase</fullName>
    </submittedName>
</protein>
<reference evidence="4 5" key="1">
    <citation type="submission" date="2021-08" db="EMBL/GenBank/DDBJ databases">
        <title>Comparative Genomics Analysis of the Genus Qipengyuania Reveals Extensive Genetic Diversity and Metabolic Versatility, Including the Description of Fifteen Novel Species.</title>
        <authorList>
            <person name="Liu Y."/>
        </authorList>
    </citation>
    <scope>NUCLEOTIDE SEQUENCE [LARGE SCALE GENOMIC DNA]</scope>
    <source>
        <strain evidence="4 5">1XM2-8</strain>
    </source>
</reference>
<feature type="transmembrane region" description="Helical" evidence="1">
    <location>
        <begin position="278"/>
        <end position="297"/>
    </location>
</feature>
<feature type="transmembrane region" description="Helical" evidence="1">
    <location>
        <begin position="145"/>
        <end position="162"/>
    </location>
</feature>
<evidence type="ECO:0000259" key="2">
    <source>
        <dbReference type="Pfam" id="PF01757"/>
    </source>
</evidence>
<feature type="transmembrane region" description="Helical" evidence="1">
    <location>
        <begin position="12"/>
        <end position="28"/>
    </location>
</feature>
<feature type="transmembrane region" description="Helical" evidence="1">
    <location>
        <begin position="75"/>
        <end position="95"/>
    </location>
</feature>
<dbReference type="Pfam" id="PF01757">
    <property type="entry name" value="Acyl_transf_3"/>
    <property type="match status" value="1"/>
</dbReference>
<dbReference type="PANTHER" id="PTHR23028:SF53">
    <property type="entry name" value="ACYL_TRANSF_3 DOMAIN-CONTAINING PROTEIN"/>
    <property type="match status" value="1"/>
</dbReference>
<feature type="transmembrane region" description="Helical" evidence="1">
    <location>
        <begin position="190"/>
        <end position="212"/>
    </location>
</feature>
<evidence type="ECO:0000259" key="3">
    <source>
        <dbReference type="Pfam" id="PF19040"/>
    </source>
</evidence>
<keyword evidence="5" id="KW-1185">Reference proteome</keyword>
<name>A0ABX8ZCF0_9SPHN</name>
<feature type="transmembrane region" description="Helical" evidence="1">
    <location>
        <begin position="349"/>
        <end position="370"/>
    </location>
</feature>
<feature type="transmembrane region" description="Helical" evidence="1">
    <location>
        <begin position="167"/>
        <end position="184"/>
    </location>
</feature>
<feature type="domain" description="Acyltransferase 3" evidence="2">
    <location>
        <begin position="9"/>
        <end position="327"/>
    </location>
</feature>
<dbReference type="Proteomes" id="UP000824280">
    <property type="component" value="Chromosome"/>
</dbReference>
<evidence type="ECO:0000256" key="1">
    <source>
        <dbReference type="SAM" id="Phobius"/>
    </source>
</evidence>
<proteinExistence type="predicted"/>
<feature type="transmembrane region" description="Helical" evidence="1">
    <location>
        <begin position="309"/>
        <end position="328"/>
    </location>
</feature>
<sequence>MAKPAYRPDIDGLRALAVLPVVLYHAGVPGFSGGYVGVDIFFVISGFLITGIIAREVDEGHFSIWHFYERRARRILPALFVLVAAVLVAASLIFLPGDFEGVPRSALAALGFVANIWFFSQSGYFQGAAETMPLLHTWSLGVEEQFYIVFPLALILIGKFASSWRTAMVWVLAAASLLLALATADNGDGFAFYLLPARAWELLAGSLLALGAVRAVEGRALREVSSWAGIGMIAYAVFTYDKATTFPGLAAVPPVLGAALLIHCAPGTSAGRVLSWKPAVWIGLLSYSLYLWHWPLIVFAEYWQDAPLGYAQSAAVIAASVLAAWISLRWAETPFRNRTRYSRSAIFKASGLGMAALGAACLFMISLGGWTSRFAPEVQKYTAAANDVSPLRAECLRTSYAPPDPACTLGSEAVADALLWGDSHGAEFAWVLGERAAASGRSIEQRTLGSCAPVAAIDTPASSNCAIFNAEVLGEIARRPELETIYLAGFWANGAYDKRASQLAATIVHLQKMGRRVVLIGAVTPQPRSVPRALSRAAAFGGDLPETTSLAEYEAKAGWITRRFDGWRESGVTIIDPATVLFDGPSSRITSEDKLLYFDSHHLTLAGARLVLDAHAPQ</sequence>
<dbReference type="InterPro" id="IPR050879">
    <property type="entry name" value="Acyltransferase_3"/>
</dbReference>
<feature type="transmembrane region" description="Helical" evidence="1">
    <location>
        <begin position="224"/>
        <end position="240"/>
    </location>
</feature>
<keyword evidence="4" id="KW-0012">Acyltransferase</keyword>
<dbReference type="PANTHER" id="PTHR23028">
    <property type="entry name" value="ACETYLTRANSFERASE"/>
    <property type="match status" value="1"/>
</dbReference>
<dbReference type="Pfam" id="PF19040">
    <property type="entry name" value="SGNH"/>
    <property type="match status" value="1"/>
</dbReference>
<gene>
    <name evidence="4" type="ORF">K3166_10605</name>
</gene>
<keyword evidence="1" id="KW-0472">Membrane</keyword>
<organism evidence="4 5">
    <name type="scientific">Qipengyuania psychrotolerans</name>
    <dbReference type="NCBI Taxonomy" id="2867238"/>
    <lineage>
        <taxon>Bacteria</taxon>
        <taxon>Pseudomonadati</taxon>
        <taxon>Pseudomonadota</taxon>
        <taxon>Alphaproteobacteria</taxon>
        <taxon>Sphingomonadales</taxon>
        <taxon>Erythrobacteraceae</taxon>
        <taxon>Qipengyuania</taxon>
    </lineage>
</organism>
<feature type="transmembrane region" description="Helical" evidence="1">
    <location>
        <begin position="246"/>
        <end position="266"/>
    </location>
</feature>
<accession>A0ABX8ZCF0</accession>
<dbReference type="RefSeq" id="WP_221422199.1">
    <property type="nucleotide sequence ID" value="NZ_CP081297.1"/>
</dbReference>
<evidence type="ECO:0000313" key="5">
    <source>
        <dbReference type="Proteomes" id="UP000824280"/>
    </source>
</evidence>
<feature type="domain" description="SGNH" evidence="3">
    <location>
        <begin position="395"/>
        <end position="614"/>
    </location>
</feature>